<dbReference type="GO" id="GO:0048205">
    <property type="term" value="P:COPI coating of Golgi vesicle"/>
    <property type="evidence" value="ECO:0007669"/>
    <property type="project" value="TreeGrafter"/>
</dbReference>
<dbReference type="GO" id="GO:0008270">
    <property type="term" value="F:zinc ion binding"/>
    <property type="evidence" value="ECO:0007669"/>
    <property type="project" value="UniProtKB-KW"/>
</dbReference>
<gene>
    <name evidence="8" type="ORF">FGO68_gene7581</name>
</gene>
<evidence type="ECO:0000256" key="1">
    <source>
        <dbReference type="ARBA" id="ARBA00022468"/>
    </source>
</evidence>
<dbReference type="SUPFAM" id="SSF57863">
    <property type="entry name" value="ArfGap/RecO-like zinc finger"/>
    <property type="match status" value="1"/>
</dbReference>
<reference evidence="8" key="1">
    <citation type="submission" date="2019-06" db="EMBL/GenBank/DDBJ databases">
        <authorList>
            <person name="Zheng W."/>
        </authorList>
    </citation>
    <scope>NUCLEOTIDE SEQUENCE</scope>
    <source>
        <strain evidence="8">QDHG01</strain>
    </source>
</reference>
<organism evidence="8 9">
    <name type="scientific">Halteria grandinella</name>
    <dbReference type="NCBI Taxonomy" id="5974"/>
    <lineage>
        <taxon>Eukaryota</taxon>
        <taxon>Sar</taxon>
        <taxon>Alveolata</taxon>
        <taxon>Ciliophora</taxon>
        <taxon>Intramacronucleata</taxon>
        <taxon>Spirotrichea</taxon>
        <taxon>Stichotrichia</taxon>
        <taxon>Sporadotrichida</taxon>
        <taxon>Halteriidae</taxon>
        <taxon>Halteria</taxon>
    </lineage>
</organism>
<sequence>MTNGVFLCSSCISLHRQSHPVFTQPRSLTLDDWSDQQLRYLSLGGNARFKGFLEKYGIVENKYKSMAAWYYRRKLKSEVMEIEFQEEEPSVVEGLKEMPLEIIEQEKAMLKLLEQSDSDLSYYSRSTITTPTIEQEEHKQATIASKSSILKQKGSWLMSSIAKKGASLYSNANALISKAGQKLESTGVPQKVAAYSKSKILGTGKKQQQQEEEPGEAKSEGGKNFEFEVDPKMEWEGTDYADYIKNKK</sequence>
<keyword evidence="1" id="KW-0343">GTPase activation</keyword>
<dbReference type="InterPro" id="IPR038508">
    <property type="entry name" value="ArfGAP_dom_sf"/>
</dbReference>
<proteinExistence type="predicted"/>
<dbReference type="GO" id="GO:0000139">
    <property type="term" value="C:Golgi membrane"/>
    <property type="evidence" value="ECO:0007669"/>
    <property type="project" value="GOC"/>
</dbReference>
<dbReference type="GO" id="GO:0005096">
    <property type="term" value="F:GTPase activator activity"/>
    <property type="evidence" value="ECO:0007669"/>
    <property type="project" value="UniProtKB-KW"/>
</dbReference>
<dbReference type="PANTHER" id="PTHR45686">
    <property type="entry name" value="ADP-RIBOSYLATION FACTOR GTPASE ACTIVATING PROTEIN 3, ISOFORM H-RELATED"/>
    <property type="match status" value="1"/>
</dbReference>
<evidence type="ECO:0000256" key="2">
    <source>
        <dbReference type="ARBA" id="ARBA00022723"/>
    </source>
</evidence>
<dbReference type="PRINTS" id="PR00405">
    <property type="entry name" value="REVINTRACTNG"/>
</dbReference>
<protein>
    <recommendedName>
        <fullName evidence="7">Arf-GAP domain-containing protein</fullName>
    </recommendedName>
</protein>
<evidence type="ECO:0000256" key="4">
    <source>
        <dbReference type="ARBA" id="ARBA00022833"/>
    </source>
</evidence>
<keyword evidence="4" id="KW-0862">Zinc</keyword>
<keyword evidence="9" id="KW-1185">Reference proteome</keyword>
<accession>A0A8J8NT02</accession>
<evidence type="ECO:0000256" key="6">
    <source>
        <dbReference type="SAM" id="MobiDB-lite"/>
    </source>
</evidence>
<evidence type="ECO:0000313" key="9">
    <source>
        <dbReference type="Proteomes" id="UP000785679"/>
    </source>
</evidence>
<feature type="domain" description="Arf-GAP" evidence="7">
    <location>
        <begin position="1"/>
        <end position="54"/>
    </location>
</feature>
<dbReference type="PROSITE" id="PS50115">
    <property type="entry name" value="ARFGAP"/>
    <property type="match status" value="1"/>
</dbReference>
<comment type="caution">
    <text evidence="8">The sequence shown here is derived from an EMBL/GenBank/DDBJ whole genome shotgun (WGS) entry which is preliminary data.</text>
</comment>
<keyword evidence="3 5" id="KW-0863">Zinc-finger</keyword>
<evidence type="ECO:0000259" key="7">
    <source>
        <dbReference type="PROSITE" id="PS50115"/>
    </source>
</evidence>
<dbReference type="InterPro" id="IPR037278">
    <property type="entry name" value="ARFGAP/RecO"/>
</dbReference>
<dbReference type="EMBL" id="RRYP01006528">
    <property type="protein sequence ID" value="TNV81136.1"/>
    <property type="molecule type" value="Genomic_DNA"/>
</dbReference>
<dbReference type="Proteomes" id="UP000785679">
    <property type="component" value="Unassembled WGS sequence"/>
</dbReference>
<dbReference type="OrthoDB" id="983479at2759"/>
<evidence type="ECO:0000313" key="8">
    <source>
        <dbReference type="EMBL" id="TNV81136.1"/>
    </source>
</evidence>
<dbReference type="Pfam" id="PF01412">
    <property type="entry name" value="ArfGap"/>
    <property type="match status" value="1"/>
</dbReference>
<feature type="compositionally biased region" description="Basic and acidic residues" evidence="6">
    <location>
        <begin position="215"/>
        <end position="231"/>
    </location>
</feature>
<dbReference type="InterPro" id="IPR001164">
    <property type="entry name" value="ArfGAP_dom"/>
</dbReference>
<evidence type="ECO:0000256" key="5">
    <source>
        <dbReference type="PROSITE-ProRule" id="PRU00288"/>
    </source>
</evidence>
<name>A0A8J8NT02_HALGN</name>
<evidence type="ECO:0000256" key="3">
    <source>
        <dbReference type="ARBA" id="ARBA00022771"/>
    </source>
</evidence>
<keyword evidence="2" id="KW-0479">Metal-binding</keyword>
<dbReference type="AlphaFoldDB" id="A0A8J8NT02"/>
<dbReference type="SMART" id="SM00105">
    <property type="entry name" value="ArfGap"/>
    <property type="match status" value="1"/>
</dbReference>
<dbReference type="PANTHER" id="PTHR45686:SF4">
    <property type="entry name" value="ADP-RIBOSYLATION FACTOR GTPASE ACTIVATING PROTEIN 3, ISOFORM H"/>
    <property type="match status" value="1"/>
</dbReference>
<feature type="region of interest" description="Disordered" evidence="6">
    <location>
        <begin position="199"/>
        <end position="231"/>
    </location>
</feature>
<dbReference type="Gene3D" id="1.10.220.150">
    <property type="entry name" value="Arf GTPase activating protein"/>
    <property type="match status" value="1"/>
</dbReference>